<protein>
    <submittedName>
        <fullName evidence="1">Uncharacterized protein</fullName>
    </submittedName>
</protein>
<dbReference type="AlphaFoldDB" id="A0A1B3ZIG7"/>
<proteinExistence type="predicted"/>
<name>A0A1B3ZIG7_9SPHN</name>
<gene>
    <name evidence="1" type="ORF">AWL63_23985</name>
</gene>
<keyword evidence="1" id="KW-0614">Plasmid</keyword>
<dbReference type="Proteomes" id="UP000094256">
    <property type="component" value="Plasmid unnamed"/>
</dbReference>
<dbReference type="KEGG" id="span:AWL63_23985"/>
<keyword evidence="2" id="KW-1185">Reference proteome</keyword>
<evidence type="ECO:0000313" key="1">
    <source>
        <dbReference type="EMBL" id="AOH87223.1"/>
    </source>
</evidence>
<organism evidence="1 2">
    <name type="scientific">Sphingomonas panacis</name>
    <dbReference type="NCBI Taxonomy" id="1560345"/>
    <lineage>
        <taxon>Bacteria</taxon>
        <taxon>Pseudomonadati</taxon>
        <taxon>Pseudomonadota</taxon>
        <taxon>Alphaproteobacteria</taxon>
        <taxon>Sphingomonadales</taxon>
        <taxon>Sphingomonadaceae</taxon>
        <taxon>Sphingomonas</taxon>
    </lineage>
</organism>
<accession>A0A1B3ZIG7</accession>
<sequence length="122" mass="13805">MFEGDVFVFIRQVEANSTIFQMDILTVDAQCIGKRWSMVPYQTERTKAAVDFSPCRCRGSESGAIHLDRAYLQHIDDCVRRNPILFIAGPKNLSQVSVYQRLKSYTLLPGKSRKLTDTSGIS</sequence>
<reference evidence="1 2" key="1">
    <citation type="submission" date="2016-01" db="EMBL/GenBank/DDBJ databases">
        <title>Complete genome and mega plasmid sequence of Sphingomonas panacis DCY99 elicits systemic resistance in rice to Xanthomonas oryzae.</title>
        <authorList>
            <person name="Kim Y.J."/>
            <person name="Yang D.C."/>
            <person name="Sing P."/>
        </authorList>
    </citation>
    <scope>NUCLEOTIDE SEQUENCE [LARGE SCALE GENOMIC DNA]</scope>
    <source>
        <strain evidence="1 2">DCY99</strain>
        <plasmid evidence="2">Plasmid</plasmid>
    </source>
</reference>
<dbReference type="EMBL" id="CP014169">
    <property type="protein sequence ID" value="AOH87223.1"/>
    <property type="molecule type" value="Genomic_DNA"/>
</dbReference>
<geneLocation type="plasmid" evidence="2"/>
<evidence type="ECO:0000313" key="2">
    <source>
        <dbReference type="Proteomes" id="UP000094256"/>
    </source>
</evidence>